<dbReference type="EMBL" id="FOGL01000021">
    <property type="protein sequence ID" value="SES16740.1"/>
    <property type="molecule type" value="Genomic_DNA"/>
</dbReference>
<feature type="site" description="Important for catalytic activity, responsible for pKa modulation of the active site Glu and correct orientation of both the proton donor and substrate" evidence="8">
    <location>
        <position position="160"/>
    </location>
</feature>
<feature type="binding site" evidence="7">
    <location>
        <begin position="157"/>
        <end position="160"/>
    </location>
    <ligand>
        <name>substrate</name>
    </ligand>
</feature>
<dbReference type="EC" id="3.2.1.99" evidence="5"/>
<keyword evidence="10" id="KW-1185">Reference proteome</keyword>
<evidence type="ECO:0000256" key="1">
    <source>
        <dbReference type="ARBA" id="ARBA00004834"/>
    </source>
</evidence>
<evidence type="ECO:0000256" key="7">
    <source>
        <dbReference type="PIRSR" id="PIRSR026534-2"/>
    </source>
</evidence>
<gene>
    <name evidence="9" type="ORF">SAMN04487944_12153</name>
</gene>
<dbReference type="UniPathway" id="UPA00667"/>
<dbReference type="GO" id="GO:0031222">
    <property type="term" value="P:arabinan catabolic process"/>
    <property type="evidence" value="ECO:0007669"/>
    <property type="project" value="UniProtKB-UniPathway"/>
</dbReference>
<evidence type="ECO:0000256" key="8">
    <source>
        <dbReference type="PIRSR" id="PIRSR026534-3"/>
    </source>
</evidence>
<dbReference type="InterPro" id="IPR006710">
    <property type="entry name" value="Glyco_hydro_43"/>
</dbReference>
<feature type="site" description="Important for substrate recognition" evidence="8">
    <location>
        <position position="283"/>
    </location>
</feature>
<dbReference type="Gene3D" id="2.115.10.20">
    <property type="entry name" value="Glycosyl hydrolase domain, family 43"/>
    <property type="match status" value="1"/>
</dbReference>
<reference evidence="9 10" key="1">
    <citation type="submission" date="2016-10" db="EMBL/GenBank/DDBJ databases">
        <authorList>
            <person name="de Groot N.N."/>
        </authorList>
    </citation>
    <scope>NUCLEOTIDE SEQUENCE [LARGE SCALE GENOMIC DNA]</scope>
    <source>
        <strain evidence="9 10">CGMCC 1.7727</strain>
    </source>
</reference>
<evidence type="ECO:0000256" key="2">
    <source>
        <dbReference type="ARBA" id="ARBA00009865"/>
    </source>
</evidence>
<comment type="catalytic activity">
    <reaction evidence="5">
        <text>Endohydrolysis of (1-&gt;5)-alpha-arabinofuranosidic linkages in (1-&gt;5)-arabinans.</text>
        <dbReference type="EC" id="3.2.1.99"/>
    </reaction>
</comment>
<feature type="binding site" evidence="7">
    <location>
        <position position="41"/>
    </location>
    <ligand>
        <name>substrate</name>
    </ligand>
</feature>
<feature type="binding site" evidence="7">
    <location>
        <begin position="177"/>
        <end position="179"/>
    </location>
    <ligand>
        <name>substrate</name>
    </ligand>
</feature>
<dbReference type="PANTHER" id="PTHR43301">
    <property type="entry name" value="ARABINAN ENDO-1,5-ALPHA-L-ARABINOSIDASE"/>
    <property type="match status" value="1"/>
</dbReference>
<dbReference type="PANTHER" id="PTHR43301:SF3">
    <property type="entry name" value="ARABINAN ENDO-1,5-ALPHA-L-ARABINOSIDASE A-RELATED"/>
    <property type="match status" value="1"/>
</dbReference>
<evidence type="ECO:0000313" key="9">
    <source>
        <dbReference type="EMBL" id="SES16740.1"/>
    </source>
</evidence>
<feature type="binding site" evidence="7">
    <location>
        <position position="122"/>
    </location>
    <ligand>
        <name>substrate</name>
    </ligand>
</feature>
<dbReference type="InterPro" id="IPR050727">
    <property type="entry name" value="GH43_arabinanases"/>
</dbReference>
<dbReference type="CDD" id="cd18829">
    <property type="entry name" value="GH43_BsArb43A-like"/>
    <property type="match status" value="1"/>
</dbReference>
<protein>
    <recommendedName>
        <fullName evidence="5">Endo-alpha-(1-&gt;5)-L-arabinanase</fullName>
        <ecNumber evidence="5">3.2.1.99</ecNumber>
    </recommendedName>
</protein>
<dbReference type="GO" id="GO:0046558">
    <property type="term" value="F:arabinan endo-1,5-alpha-L-arabinosidase activity"/>
    <property type="evidence" value="ECO:0007669"/>
    <property type="project" value="UniProtKB-EC"/>
</dbReference>
<keyword evidence="4 5" id="KW-0326">Glycosidase</keyword>
<proteinExistence type="inferred from homology"/>
<dbReference type="OrthoDB" id="9801455at2"/>
<accession>A0A1H9V4J9</accession>
<keyword evidence="3 5" id="KW-0378">Hydrolase</keyword>
<evidence type="ECO:0000256" key="4">
    <source>
        <dbReference type="ARBA" id="ARBA00023295"/>
    </source>
</evidence>
<evidence type="ECO:0000256" key="3">
    <source>
        <dbReference type="ARBA" id="ARBA00022801"/>
    </source>
</evidence>
<comment type="pathway">
    <text evidence="1 5">Glycan metabolism; L-arabinan degradation.</text>
</comment>
<dbReference type="SUPFAM" id="SSF75005">
    <property type="entry name" value="Arabinanase/levansucrase/invertase"/>
    <property type="match status" value="1"/>
</dbReference>
<comment type="similarity">
    <text evidence="2 5">Belongs to the glycosyl hydrolase 43 family.</text>
</comment>
<dbReference type="InterPro" id="IPR023296">
    <property type="entry name" value="Glyco_hydro_beta-prop_sf"/>
</dbReference>
<name>A0A1H9V4J9_9BACI</name>
<organism evidence="9 10">
    <name type="scientific">Gracilibacillus ureilyticus</name>
    <dbReference type="NCBI Taxonomy" id="531814"/>
    <lineage>
        <taxon>Bacteria</taxon>
        <taxon>Bacillati</taxon>
        <taxon>Bacillota</taxon>
        <taxon>Bacilli</taxon>
        <taxon>Bacillales</taxon>
        <taxon>Bacillaceae</taxon>
        <taxon>Gracilibacillus</taxon>
    </lineage>
</organism>
<evidence type="ECO:0000313" key="10">
    <source>
        <dbReference type="Proteomes" id="UP000199687"/>
    </source>
</evidence>
<evidence type="ECO:0000256" key="5">
    <source>
        <dbReference type="PIRNR" id="PIRNR026534"/>
    </source>
</evidence>
<feature type="active site" description="Proton donor" evidence="6">
    <location>
        <position position="213"/>
    </location>
</feature>
<dbReference type="RefSeq" id="WP_089743448.1">
    <property type="nucleotide sequence ID" value="NZ_FOGL01000021.1"/>
</dbReference>
<dbReference type="InterPro" id="IPR016840">
    <property type="entry name" value="Glyco_hydro_43_endo_a_Ara-ase"/>
</dbReference>
<dbReference type="Pfam" id="PF04616">
    <property type="entry name" value="Glyco_hydro_43"/>
    <property type="match status" value="1"/>
</dbReference>
<dbReference type="STRING" id="531814.SAMN04487944_12153"/>
<feature type="active site" description="Proton acceptor" evidence="6">
    <location>
        <position position="41"/>
    </location>
</feature>
<evidence type="ECO:0000256" key="6">
    <source>
        <dbReference type="PIRSR" id="PIRSR026534-1"/>
    </source>
</evidence>
<dbReference type="PIRSF" id="PIRSF026534">
    <property type="entry name" value="Endo_alpha-L-arabinosidase"/>
    <property type="match status" value="1"/>
</dbReference>
<dbReference type="Proteomes" id="UP000199687">
    <property type="component" value="Unassembled WGS sequence"/>
</dbReference>
<sequence length="322" mass="36264">MRIKLKICWKVVFFVLVFIGAGGASVSAAFWEMDEHPMIHDPSMIKEGNTWWTFGTGEVDKNGIRVIYSQDGRNWNEAPVIFPQPLNWWSQYVPNHTSAQWAPDIQYFNGRYWLYYSVSSFGSNQSLIGLLSTESIASGNWRDDGLVARSTTNDNYNAIDGDLVIDEHGQPWLSYGSYWSGIKLTKLDAQTMKPTGQTYSIAARPDHPDGAIEAPSITYKDGYYYLFVSFDKCCDGLNSTYKVAVGRSTDITGPYLDKSGNNMLYGGGTIFDTGNDKWVAPGHQDILNNNIFVRHAYDADRNGLPSLLINDLYWDSQGWPTY</sequence>
<dbReference type="AlphaFoldDB" id="A0A1H9V4J9"/>